<proteinExistence type="predicted"/>
<keyword evidence="1" id="KW-0227">DNA damage</keyword>
<dbReference type="GO" id="GO:0006310">
    <property type="term" value="P:DNA recombination"/>
    <property type="evidence" value="ECO:0007669"/>
    <property type="project" value="UniProtKB-KW"/>
</dbReference>
<keyword evidence="2" id="KW-0233">DNA recombination</keyword>
<dbReference type="SUPFAM" id="SSF57863">
    <property type="entry name" value="ArfGap/RecO-like zinc finger"/>
    <property type="match status" value="1"/>
</dbReference>
<gene>
    <name evidence="5" type="ORF">IAC54_08100</name>
</gene>
<dbReference type="InterPro" id="IPR003717">
    <property type="entry name" value="RecO"/>
</dbReference>
<dbReference type="Pfam" id="PF02565">
    <property type="entry name" value="RecO_C"/>
    <property type="match status" value="1"/>
</dbReference>
<dbReference type="Gene3D" id="2.40.50.140">
    <property type="entry name" value="Nucleic acid-binding proteins"/>
    <property type="match status" value="1"/>
</dbReference>
<dbReference type="Proteomes" id="UP000823636">
    <property type="component" value="Unassembled WGS sequence"/>
</dbReference>
<evidence type="ECO:0000259" key="4">
    <source>
        <dbReference type="Pfam" id="PF11967"/>
    </source>
</evidence>
<dbReference type="AlphaFoldDB" id="A0A9D9E5L4"/>
<dbReference type="GO" id="GO:0043590">
    <property type="term" value="C:bacterial nucleoid"/>
    <property type="evidence" value="ECO:0007669"/>
    <property type="project" value="TreeGrafter"/>
</dbReference>
<dbReference type="PANTHER" id="PTHR33991:SF1">
    <property type="entry name" value="DNA REPAIR PROTEIN RECO"/>
    <property type="match status" value="1"/>
</dbReference>
<dbReference type="EMBL" id="JADIMW010000083">
    <property type="protein sequence ID" value="MBO8438838.1"/>
    <property type="molecule type" value="Genomic_DNA"/>
</dbReference>
<evidence type="ECO:0000256" key="2">
    <source>
        <dbReference type="ARBA" id="ARBA00023172"/>
    </source>
</evidence>
<evidence type="ECO:0000313" key="5">
    <source>
        <dbReference type="EMBL" id="MBO8438838.1"/>
    </source>
</evidence>
<reference evidence="5" key="1">
    <citation type="submission" date="2020-10" db="EMBL/GenBank/DDBJ databases">
        <authorList>
            <person name="Gilroy R."/>
        </authorList>
    </citation>
    <scope>NUCLEOTIDE SEQUENCE</scope>
    <source>
        <strain evidence="5">G3-4614</strain>
    </source>
</reference>
<protein>
    <submittedName>
        <fullName evidence="5">DNA repair protein RecO C-terminal domain-containing protein</fullName>
    </submittedName>
</protein>
<feature type="domain" description="DNA replication/recombination mediator RecO N-terminal" evidence="4">
    <location>
        <begin position="1"/>
        <end position="79"/>
    </location>
</feature>
<dbReference type="Pfam" id="PF11967">
    <property type="entry name" value="RecO_N"/>
    <property type="match status" value="1"/>
</dbReference>
<reference evidence="5" key="2">
    <citation type="journal article" date="2021" name="PeerJ">
        <title>Extensive microbial diversity within the chicken gut microbiome revealed by metagenomics and culture.</title>
        <authorList>
            <person name="Gilroy R."/>
            <person name="Ravi A."/>
            <person name="Getino M."/>
            <person name="Pursley I."/>
            <person name="Horton D.L."/>
            <person name="Alikhan N.F."/>
            <person name="Baker D."/>
            <person name="Gharbi K."/>
            <person name="Hall N."/>
            <person name="Watson M."/>
            <person name="Adriaenssens E.M."/>
            <person name="Foster-Nyarko E."/>
            <person name="Jarju S."/>
            <person name="Secka A."/>
            <person name="Antonio M."/>
            <person name="Oren A."/>
            <person name="Chaudhuri R.R."/>
            <person name="La Ragione R."/>
            <person name="Hildebrand F."/>
            <person name="Pallen M.J."/>
        </authorList>
    </citation>
    <scope>NUCLEOTIDE SEQUENCE</scope>
    <source>
        <strain evidence="5">G3-4614</strain>
    </source>
</reference>
<organism evidence="5 6">
    <name type="scientific">Candidatus Caccoplasma merdipullorum</name>
    <dbReference type="NCBI Taxonomy" id="2840718"/>
    <lineage>
        <taxon>Bacteria</taxon>
        <taxon>Pseudomonadati</taxon>
        <taxon>Bacteroidota</taxon>
        <taxon>Bacteroidia</taxon>
        <taxon>Bacteroidales</taxon>
        <taxon>Bacteroidaceae</taxon>
        <taxon>Bacteroidaceae incertae sedis</taxon>
        <taxon>Candidatus Caccoplasma</taxon>
    </lineage>
</organism>
<dbReference type="GO" id="GO:0006302">
    <property type="term" value="P:double-strand break repair"/>
    <property type="evidence" value="ECO:0007669"/>
    <property type="project" value="TreeGrafter"/>
</dbReference>
<dbReference type="InterPro" id="IPR012340">
    <property type="entry name" value="NA-bd_OB-fold"/>
</dbReference>
<dbReference type="InterPro" id="IPR022572">
    <property type="entry name" value="DNA_rep/recomb_RecO_N"/>
</dbReference>
<name>A0A9D9E5L4_9BACT</name>
<sequence>MLEKSNAVILNITKHTDKTIIVNAYTEKYGRTAYVFILGTGRRSRLQRALFAPFALLSIECDYRPKEQFQKIKSVELLYPQQLQFDPVKGAVALFLSDFLLHVIREPEPYPSFFRFLSDSIILYNAMQEGKANFHLCFLFALSSFLGFYPDTNTYTKGAYFDLINGVFTTTPPMHKHYLSQKESANFMLISRMNFRNLHHFTFSREERRLVLDKIIEYYRIHQGFSPLKSPDILKLLFD</sequence>
<dbReference type="InterPro" id="IPR037278">
    <property type="entry name" value="ARFGAP/RecO"/>
</dbReference>
<evidence type="ECO:0000313" key="6">
    <source>
        <dbReference type="Proteomes" id="UP000823636"/>
    </source>
</evidence>
<dbReference type="PANTHER" id="PTHR33991">
    <property type="entry name" value="DNA REPAIR PROTEIN RECO"/>
    <property type="match status" value="1"/>
</dbReference>
<comment type="caution">
    <text evidence="5">The sequence shown here is derived from an EMBL/GenBank/DDBJ whole genome shotgun (WGS) entry which is preliminary data.</text>
</comment>
<accession>A0A9D9E5L4</accession>
<evidence type="ECO:0000256" key="3">
    <source>
        <dbReference type="ARBA" id="ARBA00023204"/>
    </source>
</evidence>
<evidence type="ECO:0000256" key="1">
    <source>
        <dbReference type="ARBA" id="ARBA00022763"/>
    </source>
</evidence>
<keyword evidence="3" id="KW-0234">DNA repair</keyword>